<gene>
    <name evidence="1" type="ORF">B0H17DRAFT_1066115</name>
</gene>
<dbReference type="EMBL" id="JARKIE010000070">
    <property type="protein sequence ID" value="KAJ7689721.1"/>
    <property type="molecule type" value="Genomic_DNA"/>
</dbReference>
<dbReference type="Gene3D" id="1.20.930.20">
    <property type="entry name" value="Adaptor protein Cbl, N-terminal domain"/>
    <property type="match status" value="1"/>
</dbReference>
<dbReference type="GO" id="GO:0007166">
    <property type="term" value="P:cell surface receptor signaling pathway"/>
    <property type="evidence" value="ECO:0007669"/>
    <property type="project" value="InterPro"/>
</dbReference>
<proteinExistence type="predicted"/>
<dbReference type="CDD" id="cd21037">
    <property type="entry name" value="MLKL_NTD"/>
    <property type="match status" value="1"/>
</dbReference>
<dbReference type="InterPro" id="IPR059179">
    <property type="entry name" value="MLKL-like_MCAfunc"/>
</dbReference>
<evidence type="ECO:0000313" key="2">
    <source>
        <dbReference type="Proteomes" id="UP001221757"/>
    </source>
</evidence>
<protein>
    <submittedName>
        <fullName evidence="1">Uncharacterized protein</fullName>
    </submittedName>
</protein>
<keyword evidence="2" id="KW-1185">Reference proteome</keyword>
<organism evidence="1 2">
    <name type="scientific">Mycena rosella</name>
    <name type="common">Pink bonnet</name>
    <name type="synonym">Agaricus rosellus</name>
    <dbReference type="NCBI Taxonomy" id="1033263"/>
    <lineage>
        <taxon>Eukaryota</taxon>
        <taxon>Fungi</taxon>
        <taxon>Dikarya</taxon>
        <taxon>Basidiomycota</taxon>
        <taxon>Agaricomycotina</taxon>
        <taxon>Agaricomycetes</taxon>
        <taxon>Agaricomycetidae</taxon>
        <taxon>Agaricales</taxon>
        <taxon>Marasmiineae</taxon>
        <taxon>Mycenaceae</taxon>
        <taxon>Mycena</taxon>
    </lineage>
</organism>
<dbReference type="InterPro" id="IPR036537">
    <property type="entry name" value="Adaptor_Cbl_N_dom_sf"/>
</dbReference>
<reference evidence="1" key="1">
    <citation type="submission" date="2023-03" db="EMBL/GenBank/DDBJ databases">
        <title>Massive genome expansion in bonnet fungi (Mycena s.s.) driven by repeated elements and novel gene families across ecological guilds.</title>
        <authorList>
            <consortium name="Lawrence Berkeley National Laboratory"/>
            <person name="Harder C.B."/>
            <person name="Miyauchi S."/>
            <person name="Viragh M."/>
            <person name="Kuo A."/>
            <person name="Thoen E."/>
            <person name="Andreopoulos B."/>
            <person name="Lu D."/>
            <person name="Skrede I."/>
            <person name="Drula E."/>
            <person name="Henrissat B."/>
            <person name="Morin E."/>
            <person name="Kohler A."/>
            <person name="Barry K."/>
            <person name="LaButti K."/>
            <person name="Morin E."/>
            <person name="Salamov A."/>
            <person name="Lipzen A."/>
            <person name="Mereny Z."/>
            <person name="Hegedus B."/>
            <person name="Baldrian P."/>
            <person name="Stursova M."/>
            <person name="Weitz H."/>
            <person name="Taylor A."/>
            <person name="Grigoriev I.V."/>
            <person name="Nagy L.G."/>
            <person name="Martin F."/>
            <person name="Kauserud H."/>
        </authorList>
    </citation>
    <scope>NUCLEOTIDE SEQUENCE</scope>
    <source>
        <strain evidence="1">CBHHK067</strain>
    </source>
</reference>
<sequence length="249" mass="26906">MNLGPRGRQKGRVAPVAAHSSGLPFAALSSDALRESLTLLKDSTDVFPPLKSAVGGVLAVWDLAERVSASDENAQALARRAVGILDVIYKAVGGAGPVSPELLQEMVKFEELLREISAAMEEYLKAGRVRRVLYLRKQESRLTQFTARLDVAAEAFKIGSSTRTELASTRIESTSTRIESTSIRIESTSSRVELALENLQADMVTLAVGLEQSNIRLRGEVKFLSQTIVLFGFPPVSRGFLEGGCVCAL</sequence>
<accession>A0AAD7GIN3</accession>
<evidence type="ECO:0000313" key="1">
    <source>
        <dbReference type="EMBL" id="KAJ7689721.1"/>
    </source>
</evidence>
<dbReference type="AlphaFoldDB" id="A0AAD7GIN3"/>
<comment type="caution">
    <text evidence="1">The sequence shown here is derived from an EMBL/GenBank/DDBJ whole genome shotgun (WGS) entry which is preliminary data.</text>
</comment>
<name>A0AAD7GIN3_MYCRO</name>
<dbReference type="Proteomes" id="UP001221757">
    <property type="component" value="Unassembled WGS sequence"/>
</dbReference>